<reference evidence="1 2" key="1">
    <citation type="submission" date="2020-06" db="EMBL/GenBank/DDBJ databases">
        <authorList>
            <person name="Li R."/>
            <person name="Bekaert M."/>
        </authorList>
    </citation>
    <scope>NUCLEOTIDE SEQUENCE [LARGE SCALE GENOMIC DNA]</scope>
    <source>
        <strain evidence="2">wild</strain>
    </source>
</reference>
<proteinExistence type="predicted"/>
<accession>A0A6J8DWP3</accession>
<organism evidence="1 2">
    <name type="scientific">Mytilus coruscus</name>
    <name type="common">Sea mussel</name>
    <dbReference type="NCBI Taxonomy" id="42192"/>
    <lineage>
        <taxon>Eukaryota</taxon>
        <taxon>Metazoa</taxon>
        <taxon>Spiralia</taxon>
        <taxon>Lophotrochozoa</taxon>
        <taxon>Mollusca</taxon>
        <taxon>Bivalvia</taxon>
        <taxon>Autobranchia</taxon>
        <taxon>Pteriomorphia</taxon>
        <taxon>Mytilida</taxon>
        <taxon>Mytiloidea</taxon>
        <taxon>Mytilidae</taxon>
        <taxon>Mytilinae</taxon>
        <taxon>Mytilus</taxon>
    </lineage>
</organism>
<dbReference type="AlphaFoldDB" id="A0A6J8DWP3"/>
<evidence type="ECO:0000313" key="1">
    <source>
        <dbReference type="EMBL" id="CAC5412157.1"/>
    </source>
</evidence>
<name>A0A6J8DWP3_MYTCO</name>
<gene>
    <name evidence="1" type="ORF">MCOR_45172</name>
</gene>
<protein>
    <submittedName>
        <fullName evidence="1">Uncharacterized protein</fullName>
    </submittedName>
</protein>
<sequence>MDSVEYNKIFTNINNGTYTNEDDNIIDILNLDEDNEILEYLFDYQNLLRNNIPLYGVSGCSCKPNNYGHRLLNLCKKLNIYILNSRVGDDKGSDQDHYATGEDHHDTDLITDGAISLFTSALNNALEKQKDSLINHFEARLGKRTKATGVDQTAFAFKSEGIKIQHSFNSERLDNLSAIESCRKKKLGNVTEVGKIIFQEKEIIRKRNKILKIADKRGWDTVKEYLDCPLVENKVDASNLRAAISRAARKSRTTNPILQIVTVEESLIPEAFFVALAKSVVQTESRNMQVLLLQSTRTLYTELFSKKYPYSQIWCIKISGSTHRKGIVTAQKQTQVKLSIYLNLVTIMRKKSDKNLVNVKISGNNLRVMPMIRALPVLFGIYLLSLKQQDPVLSLRNTSAIQRSLKSCVIHVRFSIYLRRLQQFRSI</sequence>
<dbReference type="Proteomes" id="UP000507470">
    <property type="component" value="Unassembled WGS sequence"/>
</dbReference>
<evidence type="ECO:0000313" key="2">
    <source>
        <dbReference type="Proteomes" id="UP000507470"/>
    </source>
</evidence>
<dbReference type="OrthoDB" id="6159665at2759"/>
<dbReference type="EMBL" id="CACVKT020007990">
    <property type="protein sequence ID" value="CAC5412157.1"/>
    <property type="molecule type" value="Genomic_DNA"/>
</dbReference>
<keyword evidence="2" id="KW-1185">Reference proteome</keyword>